<comment type="subcellular location">
    <subcellularLocation>
        <location evidence="1">Cell membrane</location>
        <topology evidence="1">Multi-pass membrane protein</topology>
    </subcellularLocation>
</comment>
<dbReference type="InterPro" id="IPR047817">
    <property type="entry name" value="ABC2_TM_bact-type"/>
</dbReference>
<dbReference type="PANTHER" id="PTHR30294:SF29">
    <property type="entry name" value="MULTIDRUG ABC TRANSPORTER PERMEASE YBHS-RELATED"/>
    <property type="match status" value="1"/>
</dbReference>
<comment type="caution">
    <text evidence="10">The sequence shown here is derived from an EMBL/GenBank/DDBJ whole genome shotgun (WGS) entry which is preliminary data.</text>
</comment>
<evidence type="ECO:0000256" key="8">
    <source>
        <dbReference type="SAM" id="Phobius"/>
    </source>
</evidence>
<feature type="transmembrane region" description="Helical" evidence="8">
    <location>
        <begin position="280"/>
        <end position="301"/>
    </location>
</feature>
<keyword evidence="7 8" id="KW-0472">Membrane</keyword>
<dbReference type="Proteomes" id="UP000321580">
    <property type="component" value="Unassembled WGS sequence"/>
</dbReference>
<evidence type="ECO:0000256" key="3">
    <source>
        <dbReference type="ARBA" id="ARBA00022448"/>
    </source>
</evidence>
<feature type="transmembrane region" description="Helical" evidence="8">
    <location>
        <begin position="335"/>
        <end position="355"/>
    </location>
</feature>
<comment type="similarity">
    <text evidence="2">Belongs to the ABC-2 integral membrane protein family.</text>
</comment>
<gene>
    <name evidence="10" type="ORF">FRY97_07700</name>
</gene>
<evidence type="ECO:0000256" key="1">
    <source>
        <dbReference type="ARBA" id="ARBA00004651"/>
    </source>
</evidence>
<evidence type="ECO:0000256" key="4">
    <source>
        <dbReference type="ARBA" id="ARBA00022475"/>
    </source>
</evidence>
<dbReference type="GO" id="GO:0005886">
    <property type="term" value="C:plasma membrane"/>
    <property type="evidence" value="ECO:0007669"/>
    <property type="project" value="UniProtKB-SubCell"/>
</dbReference>
<reference evidence="10 11" key="1">
    <citation type="submission" date="2019-08" db="EMBL/GenBank/DDBJ databases">
        <title>Genome of Phaeodactylibacter luteus.</title>
        <authorList>
            <person name="Bowman J.P."/>
        </authorList>
    </citation>
    <scope>NUCLEOTIDE SEQUENCE [LARGE SCALE GENOMIC DNA]</scope>
    <source>
        <strain evidence="10 11">KCTC 42180</strain>
    </source>
</reference>
<keyword evidence="5 8" id="KW-0812">Transmembrane</keyword>
<feature type="transmembrane region" description="Helical" evidence="8">
    <location>
        <begin position="211"/>
        <end position="235"/>
    </location>
</feature>
<dbReference type="OrthoDB" id="9808686at2"/>
<dbReference type="PANTHER" id="PTHR30294">
    <property type="entry name" value="MEMBRANE COMPONENT OF ABC TRANSPORTER YHHJ-RELATED"/>
    <property type="match status" value="1"/>
</dbReference>
<feature type="transmembrane region" description="Helical" evidence="8">
    <location>
        <begin position="247"/>
        <end position="268"/>
    </location>
</feature>
<evidence type="ECO:0000259" key="9">
    <source>
        <dbReference type="PROSITE" id="PS51012"/>
    </source>
</evidence>
<dbReference type="InterPro" id="IPR051449">
    <property type="entry name" value="ABC-2_transporter_component"/>
</dbReference>
<accession>A0A5C6RPX7</accession>
<feature type="transmembrane region" description="Helical" evidence="8">
    <location>
        <begin position="21"/>
        <end position="40"/>
    </location>
</feature>
<dbReference type="EMBL" id="VOOR01000012">
    <property type="protein sequence ID" value="TXB64197.1"/>
    <property type="molecule type" value="Genomic_DNA"/>
</dbReference>
<evidence type="ECO:0000313" key="10">
    <source>
        <dbReference type="EMBL" id="TXB64197.1"/>
    </source>
</evidence>
<evidence type="ECO:0000256" key="7">
    <source>
        <dbReference type="ARBA" id="ARBA00023136"/>
    </source>
</evidence>
<keyword evidence="6 8" id="KW-1133">Transmembrane helix</keyword>
<keyword evidence="3" id="KW-0813">Transport</keyword>
<feature type="transmembrane region" description="Helical" evidence="8">
    <location>
        <begin position="166"/>
        <end position="190"/>
    </location>
</feature>
<feature type="domain" description="ABC transmembrane type-2" evidence="9">
    <location>
        <begin position="123"/>
        <end position="361"/>
    </location>
</feature>
<dbReference type="Pfam" id="PF12698">
    <property type="entry name" value="ABC2_membrane_3"/>
    <property type="match status" value="1"/>
</dbReference>
<dbReference type="AlphaFoldDB" id="A0A5C6RPX7"/>
<proteinExistence type="inferred from homology"/>
<name>A0A5C6RPX7_9BACT</name>
<sequence length="363" mass="39784">MKPLLVFIRKEAFHILRDRRTLIILLGMPAVLVLLFGFAISNEIREAGFAVLDQARNEPSRQLTDRFRASPYFTMQEGVQTQAAMEAAFRKGSLKLALVIPPGYGEPPVSLQLVTDATDPNTATTLSNYASAIIRQEWAGRATGQQASALVEVKPLMLYNRELKSVFLFVPGVMTVILMLVSAMMTSIAITREKELGTMEVLLVSPLPPALIIVGKVIPYILLALANTGVILWLGTAVFDMPMRGSYLLLWASALLFVGTALSLGILISTRTSSQQVAMLFSLMVLMLPTILLSGFIFPIASMPLPLQVISNAIPAKWFIIILKDIMLKGGGLSLIWQESLILLGMTTFFIALSVRSFKTRLA</sequence>
<dbReference type="PROSITE" id="PS51012">
    <property type="entry name" value="ABC_TM2"/>
    <property type="match status" value="1"/>
</dbReference>
<organism evidence="10 11">
    <name type="scientific">Phaeodactylibacter luteus</name>
    <dbReference type="NCBI Taxonomy" id="1564516"/>
    <lineage>
        <taxon>Bacteria</taxon>
        <taxon>Pseudomonadati</taxon>
        <taxon>Bacteroidota</taxon>
        <taxon>Saprospiria</taxon>
        <taxon>Saprospirales</taxon>
        <taxon>Haliscomenobacteraceae</taxon>
        <taxon>Phaeodactylibacter</taxon>
    </lineage>
</organism>
<dbReference type="GO" id="GO:0140359">
    <property type="term" value="F:ABC-type transporter activity"/>
    <property type="evidence" value="ECO:0007669"/>
    <property type="project" value="InterPro"/>
</dbReference>
<keyword evidence="4" id="KW-1003">Cell membrane</keyword>
<evidence type="ECO:0000256" key="6">
    <source>
        <dbReference type="ARBA" id="ARBA00022989"/>
    </source>
</evidence>
<evidence type="ECO:0000256" key="2">
    <source>
        <dbReference type="ARBA" id="ARBA00007783"/>
    </source>
</evidence>
<evidence type="ECO:0000256" key="5">
    <source>
        <dbReference type="ARBA" id="ARBA00022692"/>
    </source>
</evidence>
<keyword evidence="11" id="KW-1185">Reference proteome</keyword>
<protein>
    <submittedName>
        <fullName evidence="10">ABC transporter permease</fullName>
    </submittedName>
</protein>
<evidence type="ECO:0000313" key="11">
    <source>
        <dbReference type="Proteomes" id="UP000321580"/>
    </source>
</evidence>
<dbReference type="InterPro" id="IPR013525">
    <property type="entry name" value="ABC2_TM"/>
</dbReference>